<evidence type="ECO:0000313" key="3">
    <source>
        <dbReference type="EMBL" id="CAB9516502.1"/>
    </source>
</evidence>
<comment type="caution">
    <text evidence="3">The sequence shown here is derived from an EMBL/GenBank/DDBJ whole genome shotgun (WGS) entry which is preliminary data.</text>
</comment>
<accession>A0A9N8E847</accession>
<proteinExistence type="predicted"/>
<evidence type="ECO:0000256" key="1">
    <source>
        <dbReference type="SAM" id="MobiDB-lite"/>
    </source>
</evidence>
<name>A0A9N8E847_9STRA</name>
<sequence length="128" mass="14160">MKPQAFLLILALCLKRVNAFQPLLPLPSSYRTDPLSELTEKAASGATRSPSARFADPVDARDPALSTKTQQNSSSTTESSAAPPQYVMPPDPQGTPNMGPPFGEYHLADQGWPLMMQWDWWDTPMDQR</sequence>
<evidence type="ECO:0000256" key="2">
    <source>
        <dbReference type="SAM" id="SignalP"/>
    </source>
</evidence>
<feature type="compositionally biased region" description="Low complexity" evidence="1">
    <location>
        <begin position="66"/>
        <end position="80"/>
    </location>
</feature>
<protein>
    <submittedName>
        <fullName evidence="3">Uncharacterized protein</fullName>
    </submittedName>
</protein>
<keyword evidence="2" id="KW-0732">Signal</keyword>
<feature type="signal peptide" evidence="2">
    <location>
        <begin position="1"/>
        <end position="19"/>
    </location>
</feature>
<feature type="region of interest" description="Disordered" evidence="1">
    <location>
        <begin position="24"/>
        <end position="106"/>
    </location>
</feature>
<dbReference type="AlphaFoldDB" id="A0A9N8E847"/>
<dbReference type="EMBL" id="CAICTM010000787">
    <property type="protein sequence ID" value="CAB9516502.1"/>
    <property type="molecule type" value="Genomic_DNA"/>
</dbReference>
<gene>
    <name evidence="3" type="ORF">SEMRO_788_G202450.1</name>
</gene>
<reference evidence="3" key="1">
    <citation type="submission" date="2020-06" db="EMBL/GenBank/DDBJ databases">
        <authorList>
            <consortium name="Plant Systems Biology data submission"/>
        </authorList>
    </citation>
    <scope>NUCLEOTIDE SEQUENCE</scope>
    <source>
        <strain evidence="3">D6</strain>
    </source>
</reference>
<dbReference type="Proteomes" id="UP001153069">
    <property type="component" value="Unassembled WGS sequence"/>
</dbReference>
<organism evidence="3 4">
    <name type="scientific">Seminavis robusta</name>
    <dbReference type="NCBI Taxonomy" id="568900"/>
    <lineage>
        <taxon>Eukaryota</taxon>
        <taxon>Sar</taxon>
        <taxon>Stramenopiles</taxon>
        <taxon>Ochrophyta</taxon>
        <taxon>Bacillariophyta</taxon>
        <taxon>Bacillariophyceae</taxon>
        <taxon>Bacillariophycidae</taxon>
        <taxon>Naviculales</taxon>
        <taxon>Naviculaceae</taxon>
        <taxon>Seminavis</taxon>
    </lineage>
</organism>
<keyword evidence="4" id="KW-1185">Reference proteome</keyword>
<feature type="chain" id="PRO_5040132353" evidence="2">
    <location>
        <begin position="20"/>
        <end position="128"/>
    </location>
</feature>
<evidence type="ECO:0000313" key="4">
    <source>
        <dbReference type="Proteomes" id="UP001153069"/>
    </source>
</evidence>